<dbReference type="EMBL" id="CP007151">
    <property type="protein sequence ID" value="AHI28678.1"/>
    <property type="molecule type" value="Genomic_DNA"/>
</dbReference>
<evidence type="ECO:0000256" key="17">
    <source>
        <dbReference type="ARBA" id="ARBA00047614"/>
    </source>
</evidence>
<feature type="active site" evidence="19">
    <location>
        <position position="35"/>
    </location>
</feature>
<dbReference type="GO" id="GO:0071555">
    <property type="term" value="P:cell wall organization"/>
    <property type="evidence" value="ECO:0007669"/>
    <property type="project" value="UniProtKB-KW"/>
</dbReference>
<evidence type="ECO:0000256" key="10">
    <source>
        <dbReference type="ARBA" id="ARBA00022741"/>
    </source>
</evidence>
<dbReference type="Proteomes" id="UP000061489">
    <property type="component" value="Chromosome"/>
</dbReference>
<evidence type="ECO:0000256" key="16">
    <source>
        <dbReference type="ARBA" id="ARBA00023316"/>
    </source>
</evidence>
<evidence type="ECO:0000256" key="12">
    <source>
        <dbReference type="ARBA" id="ARBA00022842"/>
    </source>
</evidence>
<dbReference type="GO" id="GO:0008360">
    <property type="term" value="P:regulation of cell shape"/>
    <property type="evidence" value="ECO:0007669"/>
    <property type="project" value="UniProtKB-KW"/>
</dbReference>
<evidence type="ECO:0000256" key="2">
    <source>
        <dbReference type="ARBA" id="ARBA00003921"/>
    </source>
</evidence>
<feature type="binding site" evidence="20">
    <location>
        <position position="283"/>
    </location>
    <ligand>
        <name>Mg(2+)</name>
        <dbReference type="ChEBI" id="CHEBI:18420"/>
        <label>1</label>
    </ligand>
</feature>
<evidence type="ECO:0000313" key="24">
    <source>
        <dbReference type="Proteomes" id="UP000061489"/>
    </source>
</evidence>
<accession>W5YQB6</accession>
<name>W5YQB6_9GAMM</name>
<keyword evidence="24" id="KW-1185">Reference proteome</keyword>
<dbReference type="PANTHER" id="PTHR23132:SF23">
    <property type="entry name" value="D-ALANINE--D-ALANINE LIGASE B"/>
    <property type="match status" value="1"/>
</dbReference>
<keyword evidence="15 20" id="KW-0464">Manganese</keyword>
<dbReference type="AlphaFoldDB" id="W5YQB6"/>
<dbReference type="NCBIfam" id="TIGR01205">
    <property type="entry name" value="D_ala_D_alaTIGR"/>
    <property type="match status" value="1"/>
</dbReference>
<keyword evidence="7 18" id="KW-0963">Cytoplasm</keyword>
<keyword evidence="10 21" id="KW-0547">Nucleotide-binding</keyword>
<dbReference type="InterPro" id="IPR005905">
    <property type="entry name" value="D_ala_D_ala"/>
</dbReference>
<feature type="binding site" evidence="20">
    <location>
        <position position="285"/>
    </location>
    <ligand>
        <name>Mg(2+)</name>
        <dbReference type="ChEBI" id="CHEBI:18420"/>
        <label>2</label>
    </ligand>
</feature>
<keyword evidence="9 20" id="KW-0479">Metal-binding</keyword>
<comment type="catalytic activity">
    <reaction evidence="17 18">
        <text>2 D-alanine + ATP = D-alanyl-D-alanine + ADP + phosphate + H(+)</text>
        <dbReference type="Rhea" id="RHEA:11224"/>
        <dbReference type="ChEBI" id="CHEBI:15378"/>
        <dbReference type="ChEBI" id="CHEBI:30616"/>
        <dbReference type="ChEBI" id="CHEBI:43474"/>
        <dbReference type="ChEBI" id="CHEBI:57416"/>
        <dbReference type="ChEBI" id="CHEBI:57822"/>
        <dbReference type="ChEBI" id="CHEBI:456216"/>
        <dbReference type="EC" id="6.3.2.4"/>
    </reaction>
</comment>
<dbReference type="STRING" id="1420916.AU14_08790"/>
<proteinExistence type="inferred from homology"/>
<dbReference type="SUPFAM" id="SSF56059">
    <property type="entry name" value="Glutathione synthetase ATP-binding domain-like"/>
    <property type="match status" value="1"/>
</dbReference>
<keyword evidence="14 18" id="KW-0573">Peptidoglycan synthesis</keyword>
<feature type="active site" evidence="19">
    <location>
        <position position="163"/>
    </location>
</feature>
<dbReference type="InterPro" id="IPR011761">
    <property type="entry name" value="ATP-grasp"/>
</dbReference>
<protein>
    <recommendedName>
        <fullName evidence="6 18">D-alanine--D-alanine ligase</fullName>
        <ecNumber evidence="6 18">6.3.2.4</ecNumber>
    </recommendedName>
    <alternativeName>
        <fullName evidence="18">D-Ala-D-Ala ligase</fullName>
    </alternativeName>
    <alternativeName>
        <fullName evidence="18">D-alanylalanine synthetase</fullName>
    </alternativeName>
</protein>
<dbReference type="PANTHER" id="PTHR23132">
    <property type="entry name" value="D-ALANINE--D-ALANINE LIGASE"/>
    <property type="match status" value="1"/>
</dbReference>
<dbReference type="PROSITE" id="PS00843">
    <property type="entry name" value="DALA_DALA_LIGASE_1"/>
    <property type="match status" value="1"/>
</dbReference>
<evidence type="ECO:0000313" key="23">
    <source>
        <dbReference type="EMBL" id="AHI28678.1"/>
    </source>
</evidence>
<evidence type="ECO:0000256" key="19">
    <source>
        <dbReference type="PIRSR" id="PIRSR039102-1"/>
    </source>
</evidence>
<evidence type="ECO:0000259" key="22">
    <source>
        <dbReference type="PROSITE" id="PS50975"/>
    </source>
</evidence>
<keyword evidence="13 18" id="KW-0133">Cell shape</keyword>
<evidence type="ECO:0000256" key="7">
    <source>
        <dbReference type="ARBA" id="ARBA00022490"/>
    </source>
</evidence>
<comment type="subcellular location">
    <subcellularLocation>
        <location evidence="3 18">Cytoplasm</location>
    </subcellularLocation>
</comment>
<dbReference type="Pfam" id="PF07478">
    <property type="entry name" value="Dala_Dala_lig_C"/>
    <property type="match status" value="1"/>
</dbReference>
<dbReference type="InterPro" id="IPR011095">
    <property type="entry name" value="Dala_Dala_lig_C"/>
</dbReference>
<comment type="similarity">
    <text evidence="5 18">Belongs to the D-alanine--D-alanine ligase family.</text>
</comment>
<dbReference type="InterPro" id="IPR013815">
    <property type="entry name" value="ATP_grasp_subdomain_1"/>
</dbReference>
<evidence type="ECO:0000256" key="5">
    <source>
        <dbReference type="ARBA" id="ARBA00010871"/>
    </source>
</evidence>
<evidence type="ECO:0000256" key="8">
    <source>
        <dbReference type="ARBA" id="ARBA00022598"/>
    </source>
</evidence>
<evidence type="ECO:0000256" key="6">
    <source>
        <dbReference type="ARBA" id="ARBA00012216"/>
    </source>
</evidence>
<gene>
    <name evidence="18" type="primary">ddl</name>
    <name evidence="23" type="ORF">AU14_08790</name>
</gene>
<evidence type="ECO:0000256" key="1">
    <source>
        <dbReference type="ARBA" id="ARBA00001936"/>
    </source>
</evidence>
<dbReference type="SUPFAM" id="SSF52440">
    <property type="entry name" value="PreATP-grasp domain"/>
    <property type="match status" value="1"/>
</dbReference>
<dbReference type="InterPro" id="IPR000291">
    <property type="entry name" value="D-Ala_lig_Van_CS"/>
</dbReference>
<dbReference type="GO" id="GO:0046872">
    <property type="term" value="F:metal ion binding"/>
    <property type="evidence" value="ECO:0007669"/>
    <property type="project" value="UniProtKB-KW"/>
</dbReference>
<dbReference type="PIRSF" id="PIRSF039102">
    <property type="entry name" value="Ddl/VanB"/>
    <property type="match status" value="1"/>
</dbReference>
<dbReference type="InterPro" id="IPR016185">
    <property type="entry name" value="PreATP-grasp_dom_sf"/>
</dbReference>
<dbReference type="GO" id="GO:0005524">
    <property type="term" value="F:ATP binding"/>
    <property type="evidence" value="ECO:0007669"/>
    <property type="project" value="UniProtKB-UniRule"/>
</dbReference>
<comment type="cofactor">
    <cofactor evidence="1">
        <name>Mn(2+)</name>
        <dbReference type="ChEBI" id="CHEBI:29035"/>
    </cofactor>
</comment>
<dbReference type="EC" id="6.3.2.4" evidence="6 18"/>
<comment type="cofactor">
    <cofactor evidence="20">
        <name>Mg(2+)</name>
        <dbReference type="ChEBI" id="CHEBI:18420"/>
    </cofactor>
    <cofactor evidence="20">
        <name>Mn(2+)</name>
        <dbReference type="ChEBI" id="CHEBI:29035"/>
    </cofactor>
    <text evidence="20">Binds 2 magnesium or manganese ions per subunit.</text>
</comment>
<evidence type="ECO:0000256" key="4">
    <source>
        <dbReference type="ARBA" id="ARBA00004752"/>
    </source>
</evidence>
<dbReference type="HAMAP" id="MF_00047">
    <property type="entry name" value="Dala_Dala_lig"/>
    <property type="match status" value="1"/>
</dbReference>
<evidence type="ECO:0000256" key="9">
    <source>
        <dbReference type="ARBA" id="ARBA00022723"/>
    </source>
</evidence>
<evidence type="ECO:0000256" key="3">
    <source>
        <dbReference type="ARBA" id="ARBA00004496"/>
    </source>
</evidence>
<dbReference type="GO" id="GO:0009252">
    <property type="term" value="P:peptidoglycan biosynthetic process"/>
    <property type="evidence" value="ECO:0007669"/>
    <property type="project" value="UniProtKB-UniRule"/>
</dbReference>
<evidence type="ECO:0000256" key="18">
    <source>
        <dbReference type="HAMAP-Rule" id="MF_00047"/>
    </source>
</evidence>
<keyword evidence="11 21" id="KW-0067">ATP-binding</keyword>
<comment type="pathway">
    <text evidence="4 18">Cell wall biogenesis; peptidoglycan biosynthesis.</text>
</comment>
<evidence type="ECO:0000256" key="11">
    <source>
        <dbReference type="ARBA" id="ARBA00022840"/>
    </source>
</evidence>
<dbReference type="FunFam" id="3.30.470.20:FF:000008">
    <property type="entry name" value="D-alanine--D-alanine ligase"/>
    <property type="match status" value="1"/>
</dbReference>
<feature type="binding site" evidence="20">
    <location>
        <position position="283"/>
    </location>
    <ligand>
        <name>Mg(2+)</name>
        <dbReference type="ChEBI" id="CHEBI:18420"/>
        <label>2</label>
    </ligand>
</feature>
<dbReference type="GO" id="GO:0005829">
    <property type="term" value="C:cytosol"/>
    <property type="evidence" value="ECO:0007669"/>
    <property type="project" value="TreeGrafter"/>
</dbReference>
<dbReference type="KEGG" id="msx:AU14_08790"/>
<organism evidence="23 24">
    <name type="scientific">Marinobacter similis</name>
    <dbReference type="NCBI Taxonomy" id="1420916"/>
    <lineage>
        <taxon>Bacteria</taxon>
        <taxon>Pseudomonadati</taxon>
        <taxon>Pseudomonadota</taxon>
        <taxon>Gammaproteobacteria</taxon>
        <taxon>Pseudomonadales</taxon>
        <taxon>Marinobacteraceae</taxon>
        <taxon>Marinobacter</taxon>
    </lineage>
</organism>
<dbReference type="InterPro" id="IPR011127">
    <property type="entry name" value="Dala_Dala_lig_N"/>
</dbReference>
<dbReference type="NCBIfam" id="NF002378">
    <property type="entry name" value="PRK01372.1"/>
    <property type="match status" value="1"/>
</dbReference>
<evidence type="ECO:0000256" key="15">
    <source>
        <dbReference type="ARBA" id="ARBA00023211"/>
    </source>
</evidence>
<feature type="active site" evidence="19">
    <location>
        <position position="294"/>
    </location>
</feature>
<dbReference type="Gene3D" id="3.40.50.20">
    <property type="match status" value="1"/>
</dbReference>
<dbReference type="Gene3D" id="3.30.1490.20">
    <property type="entry name" value="ATP-grasp fold, A domain"/>
    <property type="match status" value="1"/>
</dbReference>
<dbReference type="GO" id="GO:0008716">
    <property type="term" value="F:D-alanine-D-alanine ligase activity"/>
    <property type="evidence" value="ECO:0007669"/>
    <property type="project" value="UniProtKB-UniRule"/>
</dbReference>
<evidence type="ECO:0000256" key="20">
    <source>
        <dbReference type="PIRSR" id="PIRSR039102-3"/>
    </source>
</evidence>
<dbReference type="PROSITE" id="PS50975">
    <property type="entry name" value="ATP_GRASP"/>
    <property type="match status" value="1"/>
</dbReference>
<dbReference type="UniPathway" id="UPA00219"/>
<dbReference type="Gene3D" id="3.30.470.20">
    <property type="entry name" value="ATP-grasp fold, B domain"/>
    <property type="match status" value="1"/>
</dbReference>
<keyword evidence="12 20" id="KW-0460">Magnesium</keyword>
<evidence type="ECO:0000256" key="21">
    <source>
        <dbReference type="PROSITE-ProRule" id="PRU00409"/>
    </source>
</evidence>
<evidence type="ECO:0000256" key="13">
    <source>
        <dbReference type="ARBA" id="ARBA00022960"/>
    </source>
</evidence>
<evidence type="ECO:0000256" key="14">
    <source>
        <dbReference type="ARBA" id="ARBA00022984"/>
    </source>
</evidence>
<comment type="function">
    <text evidence="2 18">Cell wall formation.</text>
</comment>
<dbReference type="HOGENOM" id="CLU_039268_1_2_6"/>
<keyword evidence="16 18" id="KW-0961">Cell wall biogenesis/degradation</keyword>
<reference evidence="23 24" key="1">
    <citation type="journal article" date="2014" name="Genome Announc.">
        <title>Draft Genome Sequences of Marinobacter similis A3d10T and Marinobacter salarius R9SW1T.</title>
        <authorList>
            <person name="Ivanova E.P."/>
            <person name="Ng H.J."/>
            <person name="Webb H.K."/>
            <person name="Feng G."/>
            <person name="Oshima K."/>
            <person name="Hattori M."/>
            <person name="Ohkuma M."/>
            <person name="Sergeev A.F."/>
            <person name="Mikhailov V.V."/>
            <person name="Crawford R.J."/>
            <person name="Sawabe T."/>
        </authorList>
    </citation>
    <scope>NUCLEOTIDE SEQUENCE [LARGE SCALE GENOMIC DNA]</scope>
    <source>
        <strain evidence="23 24">A3d10</strain>
    </source>
</reference>
<sequence length="334" mass="36344">MSDMQHPEPQPYQAPPELVRELGRVAVFMGGDSAERDVSLKSGKAVLAALVSAGVDAFAVDVRGCLLKTVEEPDFDRVFIALHGRGGEDGTLQAILGQAGIPYTGSEVLASALAMDKLRTKYVFEGCGLPTPKFRTMSSTDEAEQIVAELRAPLSVKPSREGSSIGIRKVNTAEELVEAYEEAEALDTLVLVEEWIEGPEFTVSLLQDRALPAIGLSTDHVFYDYDAKYLADDTRYRIPCGLATDDEIRLQQLALDAFRVVGCRTWGRVDIMQDDDGQFWLLEVNTVPGMTDHSLVPMAARAAGISFEELVVRILHDTLVPNTQASNAQEGSDA</sequence>
<feature type="binding site" evidence="20">
    <location>
        <position position="270"/>
    </location>
    <ligand>
        <name>Mg(2+)</name>
        <dbReference type="ChEBI" id="CHEBI:18420"/>
        <label>1</label>
    </ligand>
</feature>
<feature type="domain" description="ATP-grasp" evidence="22">
    <location>
        <begin position="121"/>
        <end position="316"/>
    </location>
</feature>
<keyword evidence="8 18" id="KW-0436">Ligase</keyword>
<dbReference type="Pfam" id="PF01820">
    <property type="entry name" value="Dala_Dala_lig_N"/>
    <property type="match status" value="1"/>
</dbReference>